<dbReference type="EMBL" id="JAUJFL010000003">
    <property type="protein sequence ID" value="KAK2608323.1"/>
    <property type="molecule type" value="Genomic_DNA"/>
</dbReference>
<feature type="region of interest" description="Disordered" evidence="7">
    <location>
        <begin position="1"/>
        <end position="24"/>
    </location>
</feature>
<evidence type="ECO:0000313" key="9">
    <source>
        <dbReference type="Proteomes" id="UP001265746"/>
    </source>
</evidence>
<evidence type="ECO:0000256" key="7">
    <source>
        <dbReference type="SAM" id="MobiDB-lite"/>
    </source>
</evidence>
<keyword evidence="3" id="KW-0805">Transcription regulation</keyword>
<gene>
    <name evidence="8" type="ORF">N8I77_006941</name>
</gene>
<keyword evidence="4" id="KW-0238">DNA-binding</keyword>
<evidence type="ECO:0000256" key="4">
    <source>
        <dbReference type="ARBA" id="ARBA00023125"/>
    </source>
</evidence>
<evidence type="ECO:0000313" key="8">
    <source>
        <dbReference type="EMBL" id="KAK2608323.1"/>
    </source>
</evidence>
<dbReference type="PANTHER" id="PTHR36206">
    <property type="entry name" value="ASPERCRYPTIN BIOSYNTHESIS CLUSTER-SPECIFIC TRANSCRIPTION REGULATOR ATNN-RELATED"/>
    <property type="match status" value="1"/>
</dbReference>
<evidence type="ECO:0000256" key="6">
    <source>
        <dbReference type="ARBA" id="ARBA00023242"/>
    </source>
</evidence>
<evidence type="ECO:0000256" key="1">
    <source>
        <dbReference type="ARBA" id="ARBA00022723"/>
    </source>
</evidence>
<evidence type="ECO:0000256" key="5">
    <source>
        <dbReference type="ARBA" id="ARBA00023163"/>
    </source>
</evidence>
<reference evidence="8" key="1">
    <citation type="submission" date="2023-06" db="EMBL/GenBank/DDBJ databases">
        <authorList>
            <person name="Noh H."/>
        </authorList>
    </citation>
    <scope>NUCLEOTIDE SEQUENCE</scope>
    <source>
        <strain evidence="8">DUCC20226</strain>
    </source>
</reference>
<evidence type="ECO:0008006" key="10">
    <source>
        <dbReference type="Google" id="ProtNLM"/>
    </source>
</evidence>
<accession>A0AAD9SJ59</accession>
<sequence>MVLKHCKDEEKRSDNDEDEDQHAKDAKWLPNLSCDEARPSCLRCTRAGWLCDGYAADKAMPNASTSRKNASAVTMNPITNSNMSISSYAIPFRVPGSQRDRQVLHYFYVRGAHEIASHFNVDFWTNTVLQQSHAEPVVRQALVSLGSLHLDYTAAAVPGNNTTKDGALAQYGRAINALRRRIERPDRETLRTALTCCILFYCFEAALGDSKGAMRHLDSGLDLLSTGRHHNAGDVDAFSRVFESLDLQATMFDDGRVPHLVLPTKKAETDTATFSSLDEAYGTFIRLQSSIFHFLTSQLQYKFCTEGSLPTSVVEEKRLLQERSDTWLSAFKQSTCGMEQDKEKSSGPQILLVQWQVSKMLIEANYPTNDNIFGASPNFRAEEILDMAKEILRHSSQDETEPKQGTIGQRCTFSSQNGIVAPLFALATKCSDENVCNRALELLSASRRREGLYDAESMAEIIHQFRTARQQKILCNDQVLDENLKGLSLESLFEQEIDGMTGGMDRLADCPKMGSTTT</sequence>
<proteinExistence type="predicted"/>
<evidence type="ECO:0000256" key="2">
    <source>
        <dbReference type="ARBA" id="ARBA00022833"/>
    </source>
</evidence>
<name>A0AAD9SJ59_PHOAM</name>
<keyword evidence="2" id="KW-0862">Zinc</keyword>
<dbReference type="GO" id="GO:0003677">
    <property type="term" value="F:DNA binding"/>
    <property type="evidence" value="ECO:0007669"/>
    <property type="project" value="UniProtKB-KW"/>
</dbReference>
<dbReference type="InterPro" id="IPR021858">
    <property type="entry name" value="Fun_TF"/>
</dbReference>
<organism evidence="8 9">
    <name type="scientific">Phomopsis amygdali</name>
    <name type="common">Fusicoccum amygdali</name>
    <dbReference type="NCBI Taxonomy" id="1214568"/>
    <lineage>
        <taxon>Eukaryota</taxon>
        <taxon>Fungi</taxon>
        <taxon>Dikarya</taxon>
        <taxon>Ascomycota</taxon>
        <taxon>Pezizomycotina</taxon>
        <taxon>Sordariomycetes</taxon>
        <taxon>Sordariomycetidae</taxon>
        <taxon>Diaporthales</taxon>
        <taxon>Diaporthaceae</taxon>
        <taxon>Diaporthe</taxon>
    </lineage>
</organism>
<evidence type="ECO:0000256" key="3">
    <source>
        <dbReference type="ARBA" id="ARBA00023015"/>
    </source>
</evidence>
<dbReference type="Proteomes" id="UP001265746">
    <property type="component" value="Unassembled WGS sequence"/>
</dbReference>
<dbReference type="Pfam" id="PF11951">
    <property type="entry name" value="Fungal_trans_2"/>
    <property type="match status" value="1"/>
</dbReference>
<dbReference type="AlphaFoldDB" id="A0AAD9SJ59"/>
<dbReference type="InterPro" id="IPR052360">
    <property type="entry name" value="Transcr_Regulatory_Proteins"/>
</dbReference>
<keyword evidence="5" id="KW-0804">Transcription</keyword>
<dbReference type="PANTHER" id="PTHR36206:SF12">
    <property type="entry name" value="ASPERCRYPTIN BIOSYNTHESIS CLUSTER-SPECIFIC TRANSCRIPTION REGULATOR ATNN-RELATED"/>
    <property type="match status" value="1"/>
</dbReference>
<keyword evidence="6" id="KW-0539">Nucleus</keyword>
<keyword evidence="1" id="KW-0479">Metal-binding</keyword>
<dbReference type="GO" id="GO:0046872">
    <property type="term" value="F:metal ion binding"/>
    <property type="evidence" value="ECO:0007669"/>
    <property type="project" value="UniProtKB-KW"/>
</dbReference>
<comment type="caution">
    <text evidence="8">The sequence shown here is derived from an EMBL/GenBank/DDBJ whole genome shotgun (WGS) entry which is preliminary data.</text>
</comment>
<protein>
    <recommendedName>
        <fullName evidence="10">Zn(2)-C6 fungal-type domain-containing protein</fullName>
    </recommendedName>
</protein>
<feature type="compositionally biased region" description="Basic and acidic residues" evidence="7">
    <location>
        <begin position="1"/>
        <end position="14"/>
    </location>
</feature>
<keyword evidence="9" id="KW-1185">Reference proteome</keyword>